<dbReference type="AlphaFoldDB" id="G0NWE9"/>
<dbReference type="HOGENOM" id="CLU_416334_0_0_1"/>
<keyword evidence="3" id="KW-1185">Reference proteome</keyword>
<dbReference type="eggNOG" id="ENOG502TJE4">
    <property type="taxonomic scope" value="Eukaryota"/>
</dbReference>
<dbReference type="PANTHER" id="PTHR31379:SF1">
    <property type="entry name" value="F-BOX C PROTEIN-RELATED"/>
    <property type="match status" value="1"/>
</dbReference>
<proteinExistence type="predicted"/>
<evidence type="ECO:0000256" key="1">
    <source>
        <dbReference type="SAM" id="Coils"/>
    </source>
</evidence>
<sequence>MAELEMRYPSLRILLEHLEANKRIELVKRCPALKHIDKAVPISMNTLFLSRSCAQINTVSHYVGVYRQYPEDGPKILRDYKRINDYGGAADDLNEFGKRDRSGYQVVNAGNLPVESAYNPIIERDLEEEELYMEELKARLAHLNRRKKVKERQKEKARIEALMYEWNLRRENKHPPYSMYLKYTKKNGSETESVEYLEYNHKYHEAAQYMFNYLFEGRKRTLRVKRFEISGVGGVIRLPESITIKARILATGYNFESVYNSVKHILVNDTFEQVIIQEGDGIFSNYNYDLPSIHSAKTFLIWDTKVTGDQFQIILNSKNANVDVSKGKCTKEEYLELIEKMLADKRTPGTYYAFGVHSKDLLKKLFNDLKQKEGFRTDKLLVDEPRRFPDYYYHYITNTSYLSVSCNHRSNYNDKTRKVEPWTLWICVYATVENPKKKVKEPEKQKKDFVRIIDDMISSKKEIGSCESMEVYSKKVVKEVFKEVMLSDKASFRKEEKRGCTRFPFTYSLPIDNLTKVVIFCNRNQDLNKKGLKQKPWTMWFFVEKIDEMTSEDYKKFLDKIINDKKKIGTSYSVDLKSKHQAQALLSEVENRDGITFRELINRGCFLLPKTYTCPLNDTSKLTIFCVRKEDYNRKDPADRRWVLRHCVERVDKKKVVKT</sequence>
<evidence type="ECO:0000313" key="3">
    <source>
        <dbReference type="Proteomes" id="UP000008068"/>
    </source>
</evidence>
<feature type="coiled-coil region" evidence="1">
    <location>
        <begin position="126"/>
        <end position="160"/>
    </location>
</feature>
<dbReference type="Proteomes" id="UP000008068">
    <property type="component" value="Unassembled WGS sequence"/>
</dbReference>
<organism evidence="3">
    <name type="scientific">Caenorhabditis brenneri</name>
    <name type="common">Nematode worm</name>
    <dbReference type="NCBI Taxonomy" id="135651"/>
    <lineage>
        <taxon>Eukaryota</taxon>
        <taxon>Metazoa</taxon>
        <taxon>Ecdysozoa</taxon>
        <taxon>Nematoda</taxon>
        <taxon>Chromadorea</taxon>
        <taxon>Rhabditida</taxon>
        <taxon>Rhabditina</taxon>
        <taxon>Rhabditomorpha</taxon>
        <taxon>Rhabditoidea</taxon>
        <taxon>Rhabditidae</taxon>
        <taxon>Peloderinae</taxon>
        <taxon>Caenorhabditis</taxon>
    </lineage>
</organism>
<protein>
    <submittedName>
        <fullName evidence="2">Uncharacterized protein</fullName>
    </submittedName>
</protein>
<accession>G0NWE9</accession>
<keyword evidence="1" id="KW-0175">Coiled coil</keyword>
<name>G0NWE9_CAEBE</name>
<dbReference type="InParanoid" id="G0NWE9"/>
<dbReference type="EMBL" id="GL379963">
    <property type="protein sequence ID" value="EGT38725.1"/>
    <property type="molecule type" value="Genomic_DNA"/>
</dbReference>
<evidence type="ECO:0000313" key="2">
    <source>
        <dbReference type="EMBL" id="EGT38725.1"/>
    </source>
</evidence>
<dbReference type="PANTHER" id="PTHR31379">
    <property type="entry name" value="F-BOX C PROTEIN-RELATED-RELATED"/>
    <property type="match status" value="1"/>
</dbReference>
<dbReference type="InterPro" id="IPR021942">
    <property type="entry name" value="DUF3557"/>
</dbReference>
<reference evidence="3" key="1">
    <citation type="submission" date="2011-07" db="EMBL/GenBank/DDBJ databases">
        <authorList>
            <consortium name="Caenorhabditis brenneri Sequencing and Analysis Consortium"/>
            <person name="Wilson R.K."/>
        </authorList>
    </citation>
    <scope>NUCLEOTIDE SEQUENCE [LARGE SCALE GENOMIC DNA]</scope>
    <source>
        <strain evidence="3">PB2801</strain>
    </source>
</reference>
<dbReference type="Pfam" id="PF12078">
    <property type="entry name" value="DUF3557"/>
    <property type="match status" value="1"/>
</dbReference>
<gene>
    <name evidence="2" type="ORF">CAEBREN_04814</name>
</gene>